<gene>
    <name evidence="1" type="ORF">KSW80_09575</name>
</gene>
<sequence>MKKYKLVCKDSDKIKFENLFDAKVDAIEAMNEEIDNYNDTYGLTEEEGLSPFDFTMDVVEVEDKKEDNGIEKDFEDAREELDSFKVTSDEAAKHFDSLAQLIRNANPRHIKALIALNKLFTIAEKWNKEDGFVPDFSNKGQWKYFPWFKYEGESAGFVFAYTNYTASYAHANVGSRLCFKSESRAEEFGKKYVDLYNEVFLLND</sequence>
<accession>A0AAW4NCD6</accession>
<evidence type="ECO:0000313" key="2">
    <source>
        <dbReference type="Proteomes" id="UP001196316"/>
    </source>
</evidence>
<proteinExistence type="predicted"/>
<comment type="caution">
    <text evidence="1">The sequence shown here is derived from an EMBL/GenBank/DDBJ whole genome shotgun (WGS) entry which is preliminary data.</text>
</comment>
<dbReference type="RefSeq" id="WP_217326681.1">
    <property type="nucleotide sequence ID" value="NZ_JAHOEK010000023.1"/>
</dbReference>
<protein>
    <submittedName>
        <fullName evidence="1">Uncharacterized protein</fullName>
    </submittedName>
</protein>
<dbReference type="Proteomes" id="UP001196316">
    <property type="component" value="Unassembled WGS sequence"/>
</dbReference>
<name>A0AAW4NCD6_9BACT</name>
<organism evidence="1 2">
    <name type="scientific">Segatella copri</name>
    <dbReference type="NCBI Taxonomy" id="165179"/>
    <lineage>
        <taxon>Bacteria</taxon>
        <taxon>Pseudomonadati</taxon>
        <taxon>Bacteroidota</taxon>
        <taxon>Bacteroidia</taxon>
        <taxon>Bacteroidales</taxon>
        <taxon>Prevotellaceae</taxon>
        <taxon>Segatella</taxon>
    </lineage>
</organism>
<dbReference type="AlphaFoldDB" id="A0AAW4NCD6"/>
<evidence type="ECO:0000313" key="1">
    <source>
        <dbReference type="EMBL" id="MBV3408643.1"/>
    </source>
</evidence>
<reference evidence="1" key="1">
    <citation type="submission" date="2021-06" db="EMBL/GenBank/DDBJ databases">
        <title>Collection of gut derived symbiotic bacterial strains cultured from healthy donors.</title>
        <authorList>
            <person name="Lin H."/>
            <person name="Littmann E."/>
            <person name="Pamer E.G."/>
        </authorList>
    </citation>
    <scope>NUCLEOTIDE SEQUENCE</scope>
    <source>
        <strain evidence="1">MSK.21.60</strain>
    </source>
</reference>
<dbReference type="EMBL" id="JAHOEP010000024">
    <property type="protein sequence ID" value="MBV3408643.1"/>
    <property type="molecule type" value="Genomic_DNA"/>
</dbReference>